<feature type="domain" description="Response regulatory" evidence="7">
    <location>
        <begin position="6"/>
        <end position="121"/>
    </location>
</feature>
<gene>
    <name evidence="8" type="ORF">PQU95_01975</name>
</gene>
<organism evidence="8 9">
    <name type="scientific">Vogesella aquatica</name>
    <dbReference type="NCBI Taxonomy" id="2984206"/>
    <lineage>
        <taxon>Bacteria</taxon>
        <taxon>Pseudomonadati</taxon>
        <taxon>Pseudomonadota</taxon>
        <taxon>Betaproteobacteria</taxon>
        <taxon>Neisseriales</taxon>
        <taxon>Chromobacteriaceae</taxon>
        <taxon>Vogesella</taxon>
    </lineage>
</organism>
<dbReference type="PANTHER" id="PTHR48111">
    <property type="entry name" value="REGULATOR OF RPOS"/>
    <property type="match status" value="1"/>
</dbReference>
<evidence type="ECO:0000256" key="5">
    <source>
        <dbReference type="ARBA" id="ARBA00023163"/>
    </source>
</evidence>
<sequence>MSDKPLIIVIDDDVLTTEMISDGLEDQYRIVGFSNPLQGLAQIASLQPALILLDINMPQMDGYEVCRRLKEDFETSDIPVVFLSGLTALEDRVAAYDAGGEDFTSKPLNLAVVASRIDAIFRRRREKAALASQASFATATAMTAMSNAAELGLVVEFSRRAMACVDLQQLGRTLLDTVQGFGVTGAVALASGGERLALSQEGEVSEMERGVLQLIADCGRVVAMGKRVAFNYEGITLLIRDLPIEEDDRAGRLRDHFAVLAELVSERLKILALQQRVYHRESQLRSLLQTIREGIHSLDAQRNEDRMAASTFLETSLGRVERDLVHLGLTESQEEQLVSTLRETSYKVLDLYRGDPRAVEALKQALAALPDL</sequence>
<protein>
    <submittedName>
        <fullName evidence="8">Response regulator</fullName>
    </submittedName>
</protein>
<dbReference type="InterPro" id="IPR011006">
    <property type="entry name" value="CheY-like_superfamily"/>
</dbReference>
<keyword evidence="4" id="KW-0238">DNA-binding</keyword>
<comment type="caution">
    <text evidence="8">The sequence shown here is derived from an EMBL/GenBank/DDBJ whole genome shotgun (WGS) entry which is preliminary data.</text>
</comment>
<dbReference type="EMBL" id="JAQQLF010000002">
    <property type="protein sequence ID" value="MDC7715992.1"/>
    <property type="molecule type" value="Genomic_DNA"/>
</dbReference>
<name>A0ABT5ITU7_9NEIS</name>
<dbReference type="PROSITE" id="PS50110">
    <property type="entry name" value="RESPONSE_REGULATORY"/>
    <property type="match status" value="1"/>
</dbReference>
<evidence type="ECO:0000256" key="3">
    <source>
        <dbReference type="ARBA" id="ARBA00023015"/>
    </source>
</evidence>
<keyword evidence="1 6" id="KW-0597">Phosphoprotein</keyword>
<reference evidence="8 9" key="1">
    <citation type="submission" date="2023-01" db="EMBL/GenBank/DDBJ databases">
        <title>Novel species of the genus Vogesella isolated from rivers.</title>
        <authorList>
            <person name="Lu H."/>
        </authorList>
    </citation>
    <scope>NUCLEOTIDE SEQUENCE [LARGE SCALE GENOMIC DNA]</scope>
    <source>
        <strain evidence="8 9">DC21W</strain>
    </source>
</reference>
<evidence type="ECO:0000256" key="4">
    <source>
        <dbReference type="ARBA" id="ARBA00023125"/>
    </source>
</evidence>
<keyword evidence="5" id="KW-0804">Transcription</keyword>
<evidence type="ECO:0000256" key="1">
    <source>
        <dbReference type="ARBA" id="ARBA00022553"/>
    </source>
</evidence>
<dbReference type="Pfam" id="PF00072">
    <property type="entry name" value="Response_reg"/>
    <property type="match status" value="1"/>
</dbReference>
<dbReference type="PANTHER" id="PTHR48111:SF1">
    <property type="entry name" value="TWO-COMPONENT RESPONSE REGULATOR ORR33"/>
    <property type="match status" value="1"/>
</dbReference>
<dbReference type="RefSeq" id="WP_272750442.1">
    <property type="nucleotide sequence ID" value="NZ_JAQQLF010000002.1"/>
</dbReference>
<proteinExistence type="predicted"/>
<dbReference type="InterPro" id="IPR001789">
    <property type="entry name" value="Sig_transdc_resp-reg_receiver"/>
</dbReference>
<evidence type="ECO:0000256" key="2">
    <source>
        <dbReference type="ARBA" id="ARBA00023012"/>
    </source>
</evidence>
<evidence type="ECO:0000313" key="9">
    <source>
        <dbReference type="Proteomes" id="UP001219956"/>
    </source>
</evidence>
<evidence type="ECO:0000256" key="6">
    <source>
        <dbReference type="PROSITE-ProRule" id="PRU00169"/>
    </source>
</evidence>
<dbReference type="SUPFAM" id="SSF52172">
    <property type="entry name" value="CheY-like"/>
    <property type="match status" value="1"/>
</dbReference>
<keyword evidence="2" id="KW-0902">Two-component regulatory system</keyword>
<accession>A0ABT5ITU7</accession>
<keyword evidence="3" id="KW-0805">Transcription regulation</keyword>
<dbReference type="SMART" id="SM00448">
    <property type="entry name" value="REC"/>
    <property type="match status" value="1"/>
</dbReference>
<evidence type="ECO:0000259" key="7">
    <source>
        <dbReference type="PROSITE" id="PS50110"/>
    </source>
</evidence>
<keyword evidence="9" id="KW-1185">Reference proteome</keyword>
<dbReference type="InterPro" id="IPR039420">
    <property type="entry name" value="WalR-like"/>
</dbReference>
<dbReference type="Gene3D" id="3.40.50.2300">
    <property type="match status" value="1"/>
</dbReference>
<dbReference type="Proteomes" id="UP001219956">
    <property type="component" value="Unassembled WGS sequence"/>
</dbReference>
<evidence type="ECO:0000313" key="8">
    <source>
        <dbReference type="EMBL" id="MDC7715992.1"/>
    </source>
</evidence>
<feature type="modified residue" description="4-aspartylphosphate" evidence="6">
    <location>
        <position position="54"/>
    </location>
</feature>